<evidence type="ECO:0000256" key="9">
    <source>
        <dbReference type="SAM" id="Phobius"/>
    </source>
</evidence>
<feature type="transmembrane region" description="Helical" evidence="9">
    <location>
        <begin position="138"/>
        <end position="163"/>
    </location>
</feature>
<keyword evidence="4 9" id="KW-0812">Transmembrane</keyword>
<organism evidence="11 12">
    <name type="scientific">Ascaris lumbricoides</name>
    <name type="common">Giant roundworm</name>
    <dbReference type="NCBI Taxonomy" id="6252"/>
    <lineage>
        <taxon>Eukaryota</taxon>
        <taxon>Metazoa</taxon>
        <taxon>Ecdysozoa</taxon>
        <taxon>Nematoda</taxon>
        <taxon>Chromadorea</taxon>
        <taxon>Rhabditida</taxon>
        <taxon>Spirurina</taxon>
        <taxon>Ascaridomorpha</taxon>
        <taxon>Ascaridoidea</taxon>
        <taxon>Ascarididae</taxon>
        <taxon>Ascaris</taxon>
    </lineage>
</organism>
<evidence type="ECO:0000313" key="11">
    <source>
        <dbReference type="Proteomes" id="UP000036681"/>
    </source>
</evidence>
<evidence type="ECO:0000259" key="10">
    <source>
        <dbReference type="Pfam" id="PF14360"/>
    </source>
</evidence>
<keyword evidence="7" id="KW-0443">Lipid metabolism</keyword>
<dbReference type="GO" id="GO:0000139">
    <property type="term" value="C:Golgi membrane"/>
    <property type="evidence" value="ECO:0007669"/>
    <property type="project" value="TreeGrafter"/>
</dbReference>
<proteinExistence type="inferred from homology"/>
<evidence type="ECO:0000256" key="8">
    <source>
        <dbReference type="ARBA" id="ARBA00023136"/>
    </source>
</evidence>
<accession>A0A9J2PJW0</accession>
<dbReference type="GO" id="GO:0005789">
    <property type="term" value="C:endoplasmic reticulum membrane"/>
    <property type="evidence" value="ECO:0007669"/>
    <property type="project" value="TreeGrafter"/>
</dbReference>
<feature type="transmembrane region" description="Helical" evidence="9">
    <location>
        <begin position="246"/>
        <end position="263"/>
    </location>
</feature>
<sequence length="399" mass="46115">MSNRTPYVDSPTNMQQFQLVRRFFRRLFRVRELCLLMIISTKQKYEYFAGEEGRVPLLHGATPPMHNCIKIDLTEADALIKTATNVHDKYPKEYAKTAVAVGMLMTAAICNDLVLSFIHEKVPQQPPLPDVAFQHTPYIPWALVLSEYLMLSSFAIMSVVTLMHRHRWIILRQDFLRIAFIGSLLYFGRCVTMFVTQVPVADPNYYCAPHLTGADLNFWNIILRAFRTVSGIGLKINGKHTLCGDYIYSGHTVVLVTSCLFIREYSPRRWKPLHFFSLMVSMAGVVLLLISRGHYSIDVIISYWISTRVFWTYHTLAAYPSLKASSFKVSFDGLFNLARSKIKDSGSHHNHLSKLYWFPLFKYMECNIHKPIPRKFDWPFPIMQWRSLAALQPCKSNTL</sequence>
<dbReference type="GO" id="GO:0047493">
    <property type="term" value="F:ceramide cholinephosphotransferase activity"/>
    <property type="evidence" value="ECO:0007669"/>
    <property type="project" value="TreeGrafter"/>
</dbReference>
<keyword evidence="11" id="KW-1185">Reference proteome</keyword>
<keyword evidence="8 9" id="KW-0472">Membrane</keyword>
<evidence type="ECO:0000313" key="12">
    <source>
        <dbReference type="WBParaSite" id="ALUE_0000986101-mRNA-1"/>
    </source>
</evidence>
<evidence type="ECO:0000256" key="2">
    <source>
        <dbReference type="ARBA" id="ARBA00005441"/>
    </source>
</evidence>
<evidence type="ECO:0000256" key="1">
    <source>
        <dbReference type="ARBA" id="ARBA00004141"/>
    </source>
</evidence>
<evidence type="ECO:0000256" key="5">
    <source>
        <dbReference type="ARBA" id="ARBA00022919"/>
    </source>
</evidence>
<keyword evidence="5" id="KW-0746">Sphingolipid metabolism</keyword>
<evidence type="ECO:0000256" key="4">
    <source>
        <dbReference type="ARBA" id="ARBA00022692"/>
    </source>
</evidence>
<dbReference type="Pfam" id="PF14360">
    <property type="entry name" value="PAP2_C"/>
    <property type="match status" value="1"/>
</dbReference>
<keyword evidence="3" id="KW-0808">Transferase</keyword>
<feature type="transmembrane region" description="Helical" evidence="9">
    <location>
        <begin position="175"/>
        <end position="195"/>
    </location>
</feature>
<dbReference type="AlphaFoldDB" id="A0A9J2PJW0"/>
<dbReference type="PANTHER" id="PTHR21290:SF27">
    <property type="entry name" value="PHOSPHATIDYLCHOLINE:CERAMIDE CHOLINEPHOSPHOTRANSFERASE 1"/>
    <property type="match status" value="1"/>
</dbReference>
<dbReference type="InterPro" id="IPR025749">
    <property type="entry name" value="Sphingomyelin_synth-like_dom"/>
</dbReference>
<evidence type="ECO:0000256" key="6">
    <source>
        <dbReference type="ARBA" id="ARBA00022989"/>
    </source>
</evidence>
<evidence type="ECO:0000256" key="7">
    <source>
        <dbReference type="ARBA" id="ARBA00023098"/>
    </source>
</evidence>
<dbReference type="PANTHER" id="PTHR21290">
    <property type="entry name" value="SPHINGOMYELIN SYNTHETASE"/>
    <property type="match status" value="1"/>
</dbReference>
<feature type="domain" description="Sphingomyelin synthase-like" evidence="10">
    <location>
        <begin position="243"/>
        <end position="315"/>
    </location>
</feature>
<dbReference type="Proteomes" id="UP000036681">
    <property type="component" value="Unplaced"/>
</dbReference>
<evidence type="ECO:0000256" key="3">
    <source>
        <dbReference type="ARBA" id="ARBA00022679"/>
    </source>
</evidence>
<reference evidence="12" key="1">
    <citation type="submission" date="2023-03" db="UniProtKB">
        <authorList>
            <consortium name="WormBaseParasite"/>
        </authorList>
    </citation>
    <scope>IDENTIFICATION</scope>
</reference>
<protein>
    <submittedName>
        <fullName evidence="12">Sphingomyelin synthase-like domain-containing protein</fullName>
    </submittedName>
</protein>
<dbReference type="GO" id="GO:0046513">
    <property type="term" value="P:ceramide biosynthetic process"/>
    <property type="evidence" value="ECO:0007669"/>
    <property type="project" value="TreeGrafter"/>
</dbReference>
<dbReference type="GO" id="GO:0033188">
    <property type="term" value="F:sphingomyelin synthase activity"/>
    <property type="evidence" value="ECO:0007669"/>
    <property type="project" value="TreeGrafter"/>
</dbReference>
<dbReference type="WBParaSite" id="ALUE_0000986101-mRNA-1">
    <property type="protein sequence ID" value="ALUE_0000986101-mRNA-1"/>
    <property type="gene ID" value="ALUE_0000986101"/>
</dbReference>
<dbReference type="GO" id="GO:0005886">
    <property type="term" value="C:plasma membrane"/>
    <property type="evidence" value="ECO:0007669"/>
    <property type="project" value="TreeGrafter"/>
</dbReference>
<name>A0A9J2PJW0_ASCLU</name>
<feature type="transmembrane region" description="Helical" evidence="9">
    <location>
        <begin position="275"/>
        <end position="295"/>
    </location>
</feature>
<feature type="transmembrane region" description="Helical" evidence="9">
    <location>
        <begin position="98"/>
        <end position="118"/>
    </location>
</feature>
<dbReference type="GO" id="GO:0006686">
    <property type="term" value="P:sphingomyelin biosynthetic process"/>
    <property type="evidence" value="ECO:0007669"/>
    <property type="project" value="TreeGrafter"/>
</dbReference>
<dbReference type="InterPro" id="IPR045221">
    <property type="entry name" value="Sphingomyelin_synth-like"/>
</dbReference>
<comment type="subcellular location">
    <subcellularLocation>
        <location evidence="1">Membrane</location>
        <topology evidence="1">Multi-pass membrane protein</topology>
    </subcellularLocation>
</comment>
<comment type="similarity">
    <text evidence="2">Belongs to the sphingomyelin synthase family.</text>
</comment>
<keyword evidence="6 9" id="KW-1133">Transmembrane helix</keyword>